<dbReference type="Proteomes" id="UP000006727">
    <property type="component" value="Chromosome 2"/>
</dbReference>
<protein>
    <submittedName>
        <fullName evidence="1 2">Uncharacterized protein</fullName>
    </submittedName>
</protein>
<organism evidence="1">
    <name type="scientific">Physcomitrium patens</name>
    <name type="common">Spreading-leaved earth moss</name>
    <name type="synonym">Physcomitrella patens</name>
    <dbReference type="NCBI Taxonomy" id="3218"/>
    <lineage>
        <taxon>Eukaryota</taxon>
        <taxon>Viridiplantae</taxon>
        <taxon>Streptophyta</taxon>
        <taxon>Embryophyta</taxon>
        <taxon>Bryophyta</taxon>
        <taxon>Bryophytina</taxon>
        <taxon>Bryopsida</taxon>
        <taxon>Funariidae</taxon>
        <taxon>Funariales</taxon>
        <taxon>Funariaceae</taxon>
        <taxon>Physcomitrium</taxon>
    </lineage>
</organism>
<evidence type="ECO:0000313" key="2">
    <source>
        <dbReference type="EnsemblPlants" id="PAC:32935900.CDS.1"/>
    </source>
</evidence>
<proteinExistence type="predicted"/>
<evidence type="ECO:0000313" key="1">
    <source>
        <dbReference type="EMBL" id="PNR59774.1"/>
    </source>
</evidence>
<keyword evidence="3" id="KW-1185">Reference proteome</keyword>
<dbReference type="EMBL" id="ABEU02000002">
    <property type="protein sequence ID" value="PNR59774.1"/>
    <property type="molecule type" value="Genomic_DNA"/>
</dbReference>
<reference evidence="1 3" key="1">
    <citation type="journal article" date="2008" name="Science">
        <title>The Physcomitrella genome reveals evolutionary insights into the conquest of land by plants.</title>
        <authorList>
            <person name="Rensing S."/>
            <person name="Lang D."/>
            <person name="Zimmer A."/>
            <person name="Terry A."/>
            <person name="Salamov A."/>
            <person name="Shapiro H."/>
            <person name="Nishiyama T."/>
            <person name="Perroud P.-F."/>
            <person name="Lindquist E."/>
            <person name="Kamisugi Y."/>
            <person name="Tanahashi T."/>
            <person name="Sakakibara K."/>
            <person name="Fujita T."/>
            <person name="Oishi K."/>
            <person name="Shin-I T."/>
            <person name="Kuroki Y."/>
            <person name="Toyoda A."/>
            <person name="Suzuki Y."/>
            <person name="Hashimoto A."/>
            <person name="Yamaguchi K."/>
            <person name="Sugano A."/>
            <person name="Kohara Y."/>
            <person name="Fujiyama A."/>
            <person name="Anterola A."/>
            <person name="Aoki S."/>
            <person name="Ashton N."/>
            <person name="Barbazuk W.B."/>
            <person name="Barker E."/>
            <person name="Bennetzen J."/>
            <person name="Bezanilla M."/>
            <person name="Blankenship R."/>
            <person name="Cho S.H."/>
            <person name="Dutcher S."/>
            <person name="Estelle M."/>
            <person name="Fawcett J.A."/>
            <person name="Gundlach H."/>
            <person name="Hanada K."/>
            <person name="Heyl A."/>
            <person name="Hicks K.A."/>
            <person name="Hugh J."/>
            <person name="Lohr M."/>
            <person name="Mayer K."/>
            <person name="Melkozernov A."/>
            <person name="Murata T."/>
            <person name="Nelson D."/>
            <person name="Pils B."/>
            <person name="Prigge M."/>
            <person name="Reiss B."/>
            <person name="Renner T."/>
            <person name="Rombauts S."/>
            <person name="Rushton P."/>
            <person name="Sanderfoot A."/>
            <person name="Schween G."/>
            <person name="Shiu S.-H."/>
            <person name="Stueber K."/>
            <person name="Theodoulou F.L."/>
            <person name="Tu H."/>
            <person name="Van de Peer Y."/>
            <person name="Verrier P.J."/>
            <person name="Waters E."/>
            <person name="Wood A."/>
            <person name="Yang L."/>
            <person name="Cove D."/>
            <person name="Cuming A."/>
            <person name="Hasebe M."/>
            <person name="Lucas S."/>
            <person name="Mishler D.B."/>
            <person name="Reski R."/>
            <person name="Grigoriev I."/>
            <person name="Quatrano R.S."/>
            <person name="Boore J.L."/>
        </authorList>
    </citation>
    <scope>NUCLEOTIDE SEQUENCE [LARGE SCALE GENOMIC DNA]</scope>
    <source>
        <strain evidence="2 3">cv. Gransden 2004</strain>
    </source>
</reference>
<evidence type="ECO:0000313" key="3">
    <source>
        <dbReference type="Proteomes" id="UP000006727"/>
    </source>
</evidence>
<name>A0A2K1L170_PHYPA</name>
<dbReference type="EnsemblPlants" id="Pp3c2_11970V3.1">
    <property type="protein sequence ID" value="PAC:32935900.CDS.1"/>
    <property type="gene ID" value="Pp3c2_11970"/>
</dbReference>
<gene>
    <name evidence="1" type="ORF">PHYPA_002566</name>
</gene>
<dbReference type="InParanoid" id="A0A2K1L170"/>
<accession>A0A2K1L170</accession>
<reference evidence="2" key="3">
    <citation type="submission" date="2020-12" db="UniProtKB">
        <authorList>
            <consortium name="EnsemblPlants"/>
        </authorList>
    </citation>
    <scope>IDENTIFICATION</scope>
</reference>
<reference evidence="1 3" key="2">
    <citation type="journal article" date="2018" name="Plant J.">
        <title>The Physcomitrella patens chromosome-scale assembly reveals moss genome structure and evolution.</title>
        <authorList>
            <person name="Lang D."/>
            <person name="Ullrich K.K."/>
            <person name="Murat F."/>
            <person name="Fuchs J."/>
            <person name="Jenkins J."/>
            <person name="Haas F.B."/>
            <person name="Piednoel M."/>
            <person name="Gundlach H."/>
            <person name="Van Bel M."/>
            <person name="Meyberg R."/>
            <person name="Vives C."/>
            <person name="Morata J."/>
            <person name="Symeonidi A."/>
            <person name="Hiss M."/>
            <person name="Muchero W."/>
            <person name="Kamisugi Y."/>
            <person name="Saleh O."/>
            <person name="Blanc G."/>
            <person name="Decker E.L."/>
            <person name="van Gessel N."/>
            <person name="Grimwood J."/>
            <person name="Hayes R.D."/>
            <person name="Graham S.W."/>
            <person name="Gunter L.E."/>
            <person name="McDaniel S.F."/>
            <person name="Hoernstein S.N.W."/>
            <person name="Larsson A."/>
            <person name="Li F.W."/>
            <person name="Perroud P.F."/>
            <person name="Phillips J."/>
            <person name="Ranjan P."/>
            <person name="Rokshar D.S."/>
            <person name="Rothfels C.J."/>
            <person name="Schneider L."/>
            <person name="Shu S."/>
            <person name="Stevenson D.W."/>
            <person name="Thummler F."/>
            <person name="Tillich M."/>
            <person name="Villarreal Aguilar J.C."/>
            <person name="Widiez T."/>
            <person name="Wong G.K."/>
            <person name="Wymore A."/>
            <person name="Zhang Y."/>
            <person name="Zimmer A.D."/>
            <person name="Quatrano R.S."/>
            <person name="Mayer K.F.X."/>
            <person name="Goodstein D."/>
            <person name="Casacuberta J.M."/>
            <person name="Vandepoele K."/>
            <person name="Reski R."/>
            <person name="Cuming A.C."/>
            <person name="Tuskan G.A."/>
            <person name="Maumus F."/>
            <person name="Salse J."/>
            <person name="Schmutz J."/>
            <person name="Rensing S.A."/>
        </authorList>
    </citation>
    <scope>NUCLEOTIDE SEQUENCE [LARGE SCALE GENOMIC DNA]</scope>
    <source>
        <strain evidence="2 3">cv. Gransden 2004</strain>
    </source>
</reference>
<dbReference type="Gramene" id="Pp3c2_11970V3.1">
    <property type="protein sequence ID" value="PAC:32935900.CDS.1"/>
    <property type="gene ID" value="Pp3c2_11970"/>
</dbReference>
<dbReference type="AlphaFoldDB" id="A0A2K1L170"/>
<sequence length="127" mass="14194">MGSSYAHKPNEVLVLPSASCIHHDVAYHFGIYLASSVESETNWHFRGLQIPVNSLWAPDDMGPHLLCPKVLTQKSRIRVGVIASDYHQTIQVQLRHGIHSLLELLGRLNLIPPTAYNVEPSLVPVWV</sequence>